<evidence type="ECO:0000313" key="2">
    <source>
        <dbReference type="EMBL" id="QNO46692.1"/>
    </source>
</evidence>
<accession>A0A7G9YFA8</accession>
<feature type="transmembrane region" description="Helical" evidence="1">
    <location>
        <begin position="23"/>
        <end position="44"/>
    </location>
</feature>
<evidence type="ECO:0000256" key="1">
    <source>
        <dbReference type="SAM" id="Phobius"/>
    </source>
</evidence>
<keyword evidence="1" id="KW-0812">Transmembrane</keyword>
<dbReference type="AlphaFoldDB" id="A0A7G9YFA8"/>
<proteinExistence type="predicted"/>
<protein>
    <submittedName>
        <fullName evidence="2">Uncharacterized protein</fullName>
    </submittedName>
</protein>
<organism evidence="2">
    <name type="scientific">Candidatus Methanogaster sp. ANME-2c ERB4</name>
    <dbReference type="NCBI Taxonomy" id="2759911"/>
    <lineage>
        <taxon>Archaea</taxon>
        <taxon>Methanobacteriati</taxon>
        <taxon>Methanobacteriota</taxon>
        <taxon>Stenosarchaea group</taxon>
        <taxon>Methanomicrobia</taxon>
        <taxon>Methanosarcinales</taxon>
        <taxon>ANME-2 cluster</taxon>
        <taxon>Candidatus Methanogasteraceae</taxon>
        <taxon>Candidatus Methanogaster</taxon>
    </lineage>
</organism>
<sequence length="55" mass="6752">MSSNFEQIYAEHPEWFGEWYEPVALLILLIALVLIIPYIYTELFEEYMKQLIRKR</sequence>
<gene>
    <name evidence="2" type="ORF">BAIACGLI_00005</name>
</gene>
<keyword evidence="1" id="KW-1133">Transmembrane helix</keyword>
<name>A0A7G9YFA8_9EURY</name>
<keyword evidence="1" id="KW-0472">Membrane</keyword>
<dbReference type="EMBL" id="MT631214">
    <property type="protein sequence ID" value="QNO46692.1"/>
    <property type="molecule type" value="Genomic_DNA"/>
</dbReference>
<reference evidence="2" key="1">
    <citation type="submission" date="2020-06" db="EMBL/GenBank/DDBJ databases">
        <title>Unique genomic features of the anaerobic methanotrophic archaea.</title>
        <authorList>
            <person name="Chadwick G.L."/>
            <person name="Skennerton C.T."/>
            <person name="Laso-Perez R."/>
            <person name="Leu A.O."/>
            <person name="Speth D.R."/>
            <person name="Yu H."/>
            <person name="Morgan-Lang C."/>
            <person name="Hatzenpichler R."/>
            <person name="Goudeau D."/>
            <person name="Malmstrom R."/>
            <person name="Brazelton W.J."/>
            <person name="Woyke T."/>
            <person name="Hallam S.J."/>
            <person name="Tyson G.W."/>
            <person name="Wegener G."/>
            <person name="Boetius A."/>
            <person name="Orphan V."/>
        </authorList>
    </citation>
    <scope>NUCLEOTIDE SEQUENCE</scope>
</reference>